<dbReference type="Pfam" id="PF02309">
    <property type="entry name" value="AUX_IAA"/>
    <property type="match status" value="1"/>
</dbReference>
<dbReference type="InterPro" id="IPR055357">
    <property type="entry name" value="LRR_At1g61320_AtMIF1"/>
</dbReference>
<dbReference type="AlphaFoldDB" id="A0A1R3IF57"/>
<dbReference type="Pfam" id="PF23622">
    <property type="entry name" value="LRR_At1g61320_AtMIF1"/>
    <property type="match status" value="1"/>
</dbReference>
<dbReference type="PANTHER" id="PTHR31900">
    <property type="entry name" value="F-BOX/RNI SUPERFAMILY PROTEIN-RELATED"/>
    <property type="match status" value="1"/>
</dbReference>
<keyword evidence="2 6" id="KW-0805">Transcription regulation</keyword>
<feature type="compositionally biased region" description="Acidic residues" evidence="7">
    <location>
        <begin position="93"/>
        <end position="108"/>
    </location>
</feature>
<organism evidence="9 10">
    <name type="scientific">Corchorus capsularis</name>
    <name type="common">Jute</name>
    <dbReference type="NCBI Taxonomy" id="210143"/>
    <lineage>
        <taxon>Eukaryota</taxon>
        <taxon>Viridiplantae</taxon>
        <taxon>Streptophyta</taxon>
        <taxon>Embryophyta</taxon>
        <taxon>Tracheophyta</taxon>
        <taxon>Spermatophyta</taxon>
        <taxon>Magnoliopsida</taxon>
        <taxon>eudicotyledons</taxon>
        <taxon>Gunneridae</taxon>
        <taxon>Pentapetalae</taxon>
        <taxon>rosids</taxon>
        <taxon>malvids</taxon>
        <taxon>Malvales</taxon>
        <taxon>Malvaceae</taxon>
        <taxon>Grewioideae</taxon>
        <taxon>Apeibeae</taxon>
        <taxon>Corchorus</taxon>
    </lineage>
</organism>
<evidence type="ECO:0000256" key="7">
    <source>
        <dbReference type="SAM" id="MobiDB-lite"/>
    </source>
</evidence>
<dbReference type="GO" id="GO:0009734">
    <property type="term" value="P:auxin-activated signaling pathway"/>
    <property type="evidence" value="ECO:0007669"/>
    <property type="project" value="UniProtKB-UniRule"/>
</dbReference>
<evidence type="ECO:0000259" key="8">
    <source>
        <dbReference type="PROSITE" id="PS51745"/>
    </source>
</evidence>
<accession>A0A1R3IF57</accession>
<dbReference type="EMBL" id="AWWV01010208">
    <property type="protein sequence ID" value="OMO81197.1"/>
    <property type="molecule type" value="Genomic_DNA"/>
</dbReference>
<keyword evidence="4 6" id="KW-0539">Nucleus</keyword>
<keyword evidence="5 6" id="KW-0927">Auxin signaling pathway</keyword>
<keyword evidence="6" id="KW-0678">Repressor</keyword>
<keyword evidence="10" id="KW-1185">Reference proteome</keyword>
<protein>
    <recommendedName>
        <fullName evidence="6">Auxin-responsive protein</fullName>
    </recommendedName>
</protein>
<feature type="compositionally biased region" description="Low complexity" evidence="7">
    <location>
        <begin position="41"/>
        <end position="50"/>
    </location>
</feature>
<evidence type="ECO:0000256" key="4">
    <source>
        <dbReference type="ARBA" id="ARBA00023242"/>
    </source>
</evidence>
<dbReference type="Gene3D" id="3.80.10.10">
    <property type="entry name" value="Ribonuclease Inhibitor"/>
    <property type="match status" value="1"/>
</dbReference>
<dbReference type="Proteomes" id="UP000188268">
    <property type="component" value="Unassembled WGS sequence"/>
</dbReference>
<comment type="caution">
    <text evidence="9">The sequence shown here is derived from an EMBL/GenBank/DDBJ whole genome shotgun (WGS) entry which is preliminary data.</text>
</comment>
<evidence type="ECO:0000313" key="10">
    <source>
        <dbReference type="Proteomes" id="UP000188268"/>
    </source>
</evidence>
<dbReference type="Gene3D" id="3.10.20.90">
    <property type="entry name" value="Phosphatidylinositol 3-kinase Catalytic Subunit, Chain A, domain 1"/>
    <property type="match status" value="1"/>
</dbReference>
<evidence type="ECO:0000256" key="2">
    <source>
        <dbReference type="ARBA" id="ARBA00023015"/>
    </source>
</evidence>
<feature type="region of interest" description="Disordered" evidence="7">
    <location>
        <begin position="90"/>
        <end position="109"/>
    </location>
</feature>
<dbReference type="GO" id="GO:0005634">
    <property type="term" value="C:nucleus"/>
    <property type="evidence" value="ECO:0007669"/>
    <property type="project" value="UniProtKB-SubCell"/>
</dbReference>
<dbReference type="OrthoDB" id="650312at2759"/>
<evidence type="ECO:0000256" key="1">
    <source>
        <dbReference type="ARBA" id="ARBA00004123"/>
    </source>
</evidence>
<dbReference type="InterPro" id="IPR006566">
    <property type="entry name" value="FBD"/>
</dbReference>
<name>A0A1R3IF57_COCAP</name>
<evidence type="ECO:0000256" key="6">
    <source>
        <dbReference type="RuleBase" id="RU004549"/>
    </source>
</evidence>
<comment type="subunit">
    <text evidence="6">Homodimers and heterodimers.</text>
</comment>
<dbReference type="InterPro" id="IPR032675">
    <property type="entry name" value="LRR_dom_sf"/>
</dbReference>
<evidence type="ECO:0000313" key="9">
    <source>
        <dbReference type="EMBL" id="OMO81197.1"/>
    </source>
</evidence>
<dbReference type="SUPFAM" id="SSF52047">
    <property type="entry name" value="RNI-like"/>
    <property type="match status" value="1"/>
</dbReference>
<dbReference type="InterPro" id="IPR033389">
    <property type="entry name" value="AUX/IAA_dom"/>
</dbReference>
<comment type="similarity">
    <text evidence="6">Belongs to the Aux/IAA family.</text>
</comment>
<evidence type="ECO:0000256" key="3">
    <source>
        <dbReference type="ARBA" id="ARBA00023163"/>
    </source>
</evidence>
<reference evidence="9 10" key="1">
    <citation type="submission" date="2013-09" db="EMBL/GenBank/DDBJ databases">
        <title>Corchorus capsularis genome sequencing.</title>
        <authorList>
            <person name="Alam M."/>
            <person name="Haque M.S."/>
            <person name="Islam M.S."/>
            <person name="Emdad E.M."/>
            <person name="Islam M.M."/>
            <person name="Ahmed B."/>
            <person name="Halim A."/>
            <person name="Hossen Q.M.M."/>
            <person name="Hossain M.Z."/>
            <person name="Ahmed R."/>
            <person name="Khan M.M."/>
            <person name="Islam R."/>
            <person name="Rashid M.M."/>
            <person name="Khan S.A."/>
            <person name="Rahman M.S."/>
            <person name="Alam M."/>
        </authorList>
    </citation>
    <scope>NUCLEOTIDE SEQUENCE [LARGE SCALE GENOMIC DNA]</scope>
    <source>
        <strain evidence="10">cv. CVL-1</strain>
        <tissue evidence="9">Whole seedling</tissue>
    </source>
</reference>
<sequence length="614" mass="69217">MELQLGLALPTTPPIPIKMFDLNNSYASNLPCGVDINNIDSSSSSSSSSNRGGGGCSRKRRFDNYDYDEKNEIQNRAVLKTLPLLLWGCNQPNEEEDDDHDDEDEEDNSASAIFKNDGEGLIGWPPVKTWRKKLRRQNIPDGGAVVQNNRPAVAVAAAAAVAVDNGCGGRVSNSTYVKVKMEGMAIARKIDISVHHSFETLTSNLMRMFGISEENWNSFKLTYQDREGDWLIAEDVPWRFELFCKVLSDQSRINTWVHAVIKRKVQKLILRIVDGPSAEAEPVSLPHCLFTCESLKELELEFECVLNFPSRIWYPHLKILSLSQIKFPDDHSVQRLLSSCPNLVKLALHACDWENVKAVHISAPLLEDIDIFEDGPCVNQPCCEFMISGPKLKIFRYSADFENDYRVFDLPLLEKAEIIQLGLDLEAMGSSDVQIAVHRGYKLLKGLTNVKSLVVTPDFLELLTSVEELVPHFPSFPNLKYLAVDEYEYAADFACSGLVKMLQNSPYLESLDFKWGVSLSTYKESSDWTLDPVPSCFSTHLKTVTIRIFSASAEVLHVVKVLLRTAKSLEKLRLPSHLADEKRKSLLNLLEESESTCDLVFVELRPFYVKPKEY</sequence>
<proteinExistence type="inferred from homology"/>
<dbReference type="InterPro" id="IPR050232">
    <property type="entry name" value="FBL13/AtMIF1-like"/>
</dbReference>
<dbReference type="STRING" id="210143.A0A1R3IF57"/>
<comment type="function">
    <text evidence="6">Aux/IAA proteins are short-lived transcriptional factors that function as repressors of early auxin response genes at low auxin concentrations.</text>
</comment>
<dbReference type="SUPFAM" id="SSF54277">
    <property type="entry name" value="CAD &amp; PB1 domains"/>
    <property type="match status" value="1"/>
</dbReference>
<feature type="domain" description="PB1" evidence="8">
    <location>
        <begin position="174"/>
        <end position="260"/>
    </location>
</feature>
<dbReference type="PANTHER" id="PTHR31900:SF30">
    <property type="entry name" value="SUPERFAMILY PROTEIN, PUTATIVE-RELATED"/>
    <property type="match status" value="1"/>
</dbReference>
<evidence type="ECO:0000256" key="5">
    <source>
        <dbReference type="ARBA" id="ARBA00023294"/>
    </source>
</evidence>
<dbReference type="PROSITE" id="PS51745">
    <property type="entry name" value="PB1"/>
    <property type="match status" value="1"/>
</dbReference>
<gene>
    <name evidence="9" type="ORF">CCACVL1_12557</name>
</gene>
<keyword evidence="3 6" id="KW-0804">Transcription</keyword>
<feature type="region of interest" description="Disordered" evidence="7">
    <location>
        <begin position="40"/>
        <end position="61"/>
    </location>
</feature>
<dbReference type="SMART" id="SM00579">
    <property type="entry name" value="FBD"/>
    <property type="match status" value="1"/>
</dbReference>
<comment type="subcellular location">
    <subcellularLocation>
        <location evidence="1 6">Nucleus</location>
    </subcellularLocation>
</comment>
<dbReference type="Gramene" id="OMO81197">
    <property type="protein sequence ID" value="OMO81197"/>
    <property type="gene ID" value="CCACVL1_12557"/>
</dbReference>
<dbReference type="InterPro" id="IPR053793">
    <property type="entry name" value="PB1-like"/>
</dbReference>